<evidence type="ECO:0000313" key="6">
    <source>
        <dbReference type="Proteomes" id="UP000054018"/>
    </source>
</evidence>
<dbReference type="GO" id="GO:0006086">
    <property type="term" value="P:pyruvate decarboxylation to acetyl-CoA"/>
    <property type="evidence" value="ECO:0007669"/>
    <property type="project" value="TreeGrafter"/>
</dbReference>
<reference evidence="6" key="2">
    <citation type="submission" date="2015-01" db="EMBL/GenBank/DDBJ databases">
        <title>Evolutionary Origins and Diversification of the Mycorrhizal Mutualists.</title>
        <authorList>
            <consortium name="DOE Joint Genome Institute"/>
            <consortium name="Mycorrhizal Genomics Consortium"/>
            <person name="Kohler A."/>
            <person name="Kuo A."/>
            <person name="Nagy L.G."/>
            <person name="Floudas D."/>
            <person name="Copeland A."/>
            <person name="Barry K.W."/>
            <person name="Cichocki N."/>
            <person name="Veneault-Fourrey C."/>
            <person name="LaButti K."/>
            <person name="Lindquist E.A."/>
            <person name="Lipzen A."/>
            <person name="Lundell T."/>
            <person name="Morin E."/>
            <person name="Murat C."/>
            <person name="Riley R."/>
            <person name="Ohm R."/>
            <person name="Sun H."/>
            <person name="Tunlid A."/>
            <person name="Henrissat B."/>
            <person name="Grigoriev I.V."/>
            <person name="Hibbett D.S."/>
            <person name="Martin F."/>
        </authorList>
    </citation>
    <scope>NUCLEOTIDE SEQUENCE [LARGE SCALE GENOMIC DNA]</scope>
    <source>
        <strain evidence="6">441</strain>
    </source>
</reference>
<dbReference type="Pfam" id="PF18759">
    <property type="entry name" value="Plavaka"/>
    <property type="match status" value="1"/>
</dbReference>
<keyword evidence="2" id="KW-0560">Oxidoreductase</keyword>
<evidence type="ECO:0000256" key="1">
    <source>
        <dbReference type="ARBA" id="ARBA00001964"/>
    </source>
</evidence>
<dbReference type="Pfam" id="PF00676">
    <property type="entry name" value="E1_dh"/>
    <property type="match status" value="2"/>
</dbReference>
<organism evidence="5 6">
    <name type="scientific">Pisolithus microcarpus 441</name>
    <dbReference type="NCBI Taxonomy" id="765257"/>
    <lineage>
        <taxon>Eukaryota</taxon>
        <taxon>Fungi</taxon>
        <taxon>Dikarya</taxon>
        <taxon>Basidiomycota</taxon>
        <taxon>Agaricomycotina</taxon>
        <taxon>Agaricomycetes</taxon>
        <taxon>Agaricomycetidae</taxon>
        <taxon>Boletales</taxon>
        <taxon>Sclerodermatineae</taxon>
        <taxon>Pisolithaceae</taxon>
        <taxon>Pisolithus</taxon>
    </lineage>
</organism>
<evidence type="ECO:0000259" key="4">
    <source>
        <dbReference type="Pfam" id="PF00676"/>
    </source>
</evidence>
<dbReference type="PANTHER" id="PTHR11516">
    <property type="entry name" value="PYRUVATE DEHYDROGENASE E1 COMPONENT, ALPHA SUBUNIT BACTERIAL AND ORGANELLAR"/>
    <property type="match status" value="1"/>
</dbReference>
<dbReference type="PANTHER" id="PTHR11516:SF60">
    <property type="entry name" value="PYRUVATE DEHYDROGENASE E1 COMPONENT SUBUNIT ALPHA"/>
    <property type="match status" value="1"/>
</dbReference>
<feature type="domain" description="Dehydrogenase E1 component" evidence="4">
    <location>
        <begin position="207"/>
        <end position="271"/>
    </location>
</feature>
<proteinExistence type="predicted"/>
<accession>A0A0C9Z127</accession>
<dbReference type="STRING" id="765257.A0A0C9Z127"/>
<keyword evidence="6" id="KW-1185">Reference proteome</keyword>
<dbReference type="InterPro" id="IPR001017">
    <property type="entry name" value="DH_E1"/>
</dbReference>
<dbReference type="InterPro" id="IPR041078">
    <property type="entry name" value="Plavaka"/>
</dbReference>
<dbReference type="OrthoDB" id="10256198at2759"/>
<sequence>MKGHIELLTTENLKQVHAKLMKTLKVQITENNIFHGSTNSNNNSDDGEENHYVNVGCTRQAMQKVALMRNNHYYLAFCLVEFIDRQLDYICKMGRQYIAKWRNPFAATVQSHVFACENNKYGMSTSEECSSSNTEYFTWGNKIPGLQVNSMDIITSCHATQFARNWVIEGNGPLFMEFVTYHYGGLVTTPTLPINPTCDSKQRFFPSMSDPGATYHTCEEFQWMHSMQSPTCRLQQYIEEWGLTSLQELRQLNKEAKAEVDQAIEEAKTSPACCSKGLWTDIYDKGPLFMWGQEHKEEYISFLGDPTLDGANAFALHSPNLDLVLMDDHFGGPNADYDIPEIGEGVEVFAPMTYAGHFCRGEHFEGTAIVYGIGDTFLRRFDMDRHAFHRQTNMYYPFANFRDWEMANFLLQLNLSMREVDNYLSLSTMKKMPLSFWTAKELRRHIEDLPKGPCWKVRIVPTRHPTTNPVQLYWHDSLECIEALFNHLFYTGKMDYSPFSGAAHPDVIAVVRALMEFRYLAQAPVITEEGCEKIAAALTEFHHYKQAIIDSGLRRGDQSGSILEHWEIPKLELLQSIVPSISQVGSVLQWSADTTEHAHIEVVKDPASRMNNKDYSLQICHHLDRIEKCRMFDTAIHLCRTAEVGSSSSAIEHDRDQSDREVDHAVDDMGEAEAAVLNNLWAPK</sequence>
<dbReference type="GO" id="GO:0004739">
    <property type="term" value="F:pyruvate dehydrogenase (acetyl-transferring) activity"/>
    <property type="evidence" value="ECO:0007669"/>
    <property type="project" value="TreeGrafter"/>
</dbReference>
<dbReference type="Gene3D" id="3.40.50.970">
    <property type="match status" value="1"/>
</dbReference>
<gene>
    <name evidence="5" type="ORF">PISMIDRAFT_11353</name>
</gene>
<dbReference type="Proteomes" id="UP000054018">
    <property type="component" value="Unassembled WGS sequence"/>
</dbReference>
<evidence type="ECO:0000256" key="3">
    <source>
        <dbReference type="ARBA" id="ARBA00023052"/>
    </source>
</evidence>
<evidence type="ECO:0000256" key="2">
    <source>
        <dbReference type="ARBA" id="ARBA00023002"/>
    </source>
</evidence>
<dbReference type="InterPro" id="IPR050642">
    <property type="entry name" value="PDH_E1_Alpha_Subunit"/>
</dbReference>
<dbReference type="SUPFAM" id="SSF52518">
    <property type="entry name" value="Thiamin diphosphate-binding fold (THDP-binding)"/>
    <property type="match status" value="1"/>
</dbReference>
<feature type="domain" description="Dehydrogenase E1 component" evidence="4">
    <location>
        <begin position="109"/>
        <end position="185"/>
    </location>
</feature>
<dbReference type="HOGENOM" id="CLU_402306_0_0_1"/>
<protein>
    <recommendedName>
        <fullName evidence="4">Dehydrogenase E1 component domain-containing protein</fullName>
    </recommendedName>
</protein>
<reference evidence="5 6" key="1">
    <citation type="submission" date="2014-04" db="EMBL/GenBank/DDBJ databases">
        <authorList>
            <consortium name="DOE Joint Genome Institute"/>
            <person name="Kuo A."/>
            <person name="Kohler A."/>
            <person name="Costa M.D."/>
            <person name="Nagy L.G."/>
            <person name="Floudas D."/>
            <person name="Copeland A."/>
            <person name="Barry K.W."/>
            <person name="Cichocki N."/>
            <person name="Veneault-Fourrey C."/>
            <person name="LaButti K."/>
            <person name="Lindquist E.A."/>
            <person name="Lipzen A."/>
            <person name="Lundell T."/>
            <person name="Morin E."/>
            <person name="Murat C."/>
            <person name="Sun H."/>
            <person name="Tunlid A."/>
            <person name="Henrissat B."/>
            <person name="Grigoriev I.V."/>
            <person name="Hibbett D.S."/>
            <person name="Martin F."/>
            <person name="Nordberg H.P."/>
            <person name="Cantor M.N."/>
            <person name="Hua S.X."/>
        </authorList>
    </citation>
    <scope>NUCLEOTIDE SEQUENCE [LARGE SCALE GENOMIC DNA]</scope>
    <source>
        <strain evidence="5 6">441</strain>
    </source>
</reference>
<dbReference type="EMBL" id="KN833735">
    <property type="protein sequence ID" value="KIK22786.1"/>
    <property type="molecule type" value="Genomic_DNA"/>
</dbReference>
<dbReference type="AlphaFoldDB" id="A0A0C9Z127"/>
<comment type="cofactor">
    <cofactor evidence="1">
        <name>thiamine diphosphate</name>
        <dbReference type="ChEBI" id="CHEBI:58937"/>
    </cofactor>
</comment>
<dbReference type="InterPro" id="IPR029061">
    <property type="entry name" value="THDP-binding"/>
</dbReference>
<keyword evidence="3" id="KW-0786">Thiamine pyrophosphate</keyword>
<evidence type="ECO:0000313" key="5">
    <source>
        <dbReference type="EMBL" id="KIK22786.1"/>
    </source>
</evidence>
<name>A0A0C9Z127_9AGAM</name>